<comment type="caution">
    <text evidence="2">The sequence shown here is derived from an EMBL/GenBank/DDBJ whole genome shotgun (WGS) entry which is preliminary data.</text>
</comment>
<dbReference type="AlphaFoldDB" id="A0AAP0JTD3"/>
<proteinExistence type="predicted"/>
<gene>
    <name evidence="2" type="ORF">Sjap_009269</name>
</gene>
<keyword evidence="1" id="KW-0472">Membrane</keyword>
<evidence type="ECO:0000256" key="1">
    <source>
        <dbReference type="SAM" id="Phobius"/>
    </source>
</evidence>
<keyword evidence="3" id="KW-1185">Reference proteome</keyword>
<organism evidence="2 3">
    <name type="scientific">Stephania japonica</name>
    <dbReference type="NCBI Taxonomy" id="461633"/>
    <lineage>
        <taxon>Eukaryota</taxon>
        <taxon>Viridiplantae</taxon>
        <taxon>Streptophyta</taxon>
        <taxon>Embryophyta</taxon>
        <taxon>Tracheophyta</taxon>
        <taxon>Spermatophyta</taxon>
        <taxon>Magnoliopsida</taxon>
        <taxon>Ranunculales</taxon>
        <taxon>Menispermaceae</taxon>
        <taxon>Menispermoideae</taxon>
        <taxon>Cissampelideae</taxon>
        <taxon>Stephania</taxon>
    </lineage>
</organism>
<feature type="transmembrane region" description="Helical" evidence="1">
    <location>
        <begin position="28"/>
        <end position="48"/>
    </location>
</feature>
<name>A0AAP0JTD3_9MAGN</name>
<dbReference type="Proteomes" id="UP001417504">
    <property type="component" value="Unassembled WGS sequence"/>
</dbReference>
<sequence length="55" mass="6247">MLSFNCNASMSDMLKTLRRTSLELGPSIAAFASTYFFLFSKLMNLIFLSMKRITS</sequence>
<evidence type="ECO:0000313" key="3">
    <source>
        <dbReference type="Proteomes" id="UP001417504"/>
    </source>
</evidence>
<dbReference type="EMBL" id="JBBNAE010000003">
    <property type="protein sequence ID" value="KAK9138675.1"/>
    <property type="molecule type" value="Genomic_DNA"/>
</dbReference>
<protein>
    <submittedName>
        <fullName evidence="2">Uncharacterized protein</fullName>
    </submittedName>
</protein>
<keyword evidence="1" id="KW-0812">Transmembrane</keyword>
<keyword evidence="1" id="KW-1133">Transmembrane helix</keyword>
<reference evidence="2 3" key="1">
    <citation type="submission" date="2024-01" db="EMBL/GenBank/DDBJ databases">
        <title>Genome assemblies of Stephania.</title>
        <authorList>
            <person name="Yang L."/>
        </authorList>
    </citation>
    <scope>NUCLEOTIDE SEQUENCE [LARGE SCALE GENOMIC DNA]</scope>
    <source>
        <strain evidence="2">QJT</strain>
        <tissue evidence="2">Leaf</tissue>
    </source>
</reference>
<evidence type="ECO:0000313" key="2">
    <source>
        <dbReference type="EMBL" id="KAK9138675.1"/>
    </source>
</evidence>
<accession>A0AAP0JTD3</accession>